<accession>A0A645DEU9</accession>
<organism evidence="1">
    <name type="scientific">bioreactor metagenome</name>
    <dbReference type="NCBI Taxonomy" id="1076179"/>
    <lineage>
        <taxon>unclassified sequences</taxon>
        <taxon>metagenomes</taxon>
        <taxon>ecological metagenomes</taxon>
    </lineage>
</organism>
<protein>
    <submittedName>
        <fullName evidence="1">Uncharacterized protein</fullName>
    </submittedName>
</protein>
<sequence>MSTLIRPELSETNRYWIEKHRYYELKHFCLQYPLWRHAYNSLIDYPGSWPQLVPPCKTNVVSDPVTKHIDERLYYADRMKMVEQVAKETDEELSCYILEAITEGISYDHLKARTGIPCCKDVYYDLYRRFFWLLSKERQ</sequence>
<gene>
    <name evidence="1" type="ORF">SDC9_135075</name>
</gene>
<reference evidence="1" key="1">
    <citation type="submission" date="2019-08" db="EMBL/GenBank/DDBJ databases">
        <authorList>
            <person name="Kucharzyk K."/>
            <person name="Murdoch R.W."/>
            <person name="Higgins S."/>
            <person name="Loffler F."/>
        </authorList>
    </citation>
    <scope>NUCLEOTIDE SEQUENCE</scope>
</reference>
<proteinExistence type="predicted"/>
<evidence type="ECO:0000313" key="1">
    <source>
        <dbReference type="EMBL" id="MPM87974.1"/>
    </source>
</evidence>
<comment type="caution">
    <text evidence="1">The sequence shown here is derived from an EMBL/GenBank/DDBJ whole genome shotgun (WGS) entry which is preliminary data.</text>
</comment>
<name>A0A645DEU9_9ZZZZ</name>
<dbReference type="AlphaFoldDB" id="A0A645DEU9"/>
<dbReference type="EMBL" id="VSSQ01035684">
    <property type="protein sequence ID" value="MPM87974.1"/>
    <property type="molecule type" value="Genomic_DNA"/>
</dbReference>